<keyword evidence="2" id="KW-0175">Coiled coil</keyword>
<sequence length="297" mass="31162">MADGSTDRSGGDAAARVRTPLLELITAEALERDYQMVAQRRVASGGTPHGKDQVPGRIGVVAVVAVFGVMLTVAAVQTSANADEDSASREDLIERIDARRDIVQDRQRRIADLQEDNAEAERRLIATGDAVNDVEGRAADLGGTTGFTAVTGEGIRIEIDNAPAADPDTEHVRDSDLALLVNALWTAGAEAIAVNGQRVSASTSIRNSGTAIEVNSIGIAPPYVVQAIGDTSTLSSRLVETSSGAAFAVLAGDYGWTYDVDNVDEMRLPAAPSSLRQLRSATLLTDSDRPPEGDGKP</sequence>
<evidence type="ECO:0000313" key="4">
    <source>
        <dbReference type="Proteomes" id="UP000245507"/>
    </source>
</evidence>
<dbReference type="Pfam" id="PF05949">
    <property type="entry name" value="DUF881"/>
    <property type="match status" value="1"/>
</dbReference>
<dbReference type="AlphaFoldDB" id="A0A316TJL1"/>
<evidence type="ECO:0008006" key="5">
    <source>
        <dbReference type="Google" id="ProtNLM"/>
    </source>
</evidence>
<dbReference type="EMBL" id="QGDD01000002">
    <property type="protein sequence ID" value="PWN03958.1"/>
    <property type="molecule type" value="Genomic_DNA"/>
</dbReference>
<gene>
    <name evidence="3" type="ORF">DJ010_07875</name>
</gene>
<feature type="coiled-coil region" evidence="2">
    <location>
        <begin position="103"/>
        <end position="130"/>
    </location>
</feature>
<dbReference type="Gene3D" id="3.30.70.1880">
    <property type="entry name" value="Protein of unknown function DUF881"/>
    <property type="match status" value="1"/>
</dbReference>
<name>A0A316TJL1_9ACTN</name>
<organism evidence="3 4">
    <name type="scientific">Nocardioides silvaticus</name>
    <dbReference type="NCBI Taxonomy" id="2201891"/>
    <lineage>
        <taxon>Bacteria</taxon>
        <taxon>Bacillati</taxon>
        <taxon>Actinomycetota</taxon>
        <taxon>Actinomycetes</taxon>
        <taxon>Propionibacteriales</taxon>
        <taxon>Nocardioidaceae</taxon>
        <taxon>Nocardioides</taxon>
    </lineage>
</organism>
<evidence type="ECO:0000256" key="1">
    <source>
        <dbReference type="ARBA" id="ARBA00009108"/>
    </source>
</evidence>
<protein>
    <recommendedName>
        <fullName evidence="5">DUF881 domain-containing protein</fullName>
    </recommendedName>
</protein>
<dbReference type="GO" id="GO:0005886">
    <property type="term" value="C:plasma membrane"/>
    <property type="evidence" value="ECO:0007669"/>
    <property type="project" value="TreeGrafter"/>
</dbReference>
<proteinExistence type="inferred from homology"/>
<dbReference type="PANTHER" id="PTHR37313">
    <property type="entry name" value="UPF0749 PROTEIN RV1825"/>
    <property type="match status" value="1"/>
</dbReference>
<evidence type="ECO:0000256" key="2">
    <source>
        <dbReference type="SAM" id="Coils"/>
    </source>
</evidence>
<evidence type="ECO:0000313" key="3">
    <source>
        <dbReference type="EMBL" id="PWN03958.1"/>
    </source>
</evidence>
<comment type="caution">
    <text evidence="3">The sequence shown here is derived from an EMBL/GenBank/DDBJ whole genome shotgun (WGS) entry which is preliminary data.</text>
</comment>
<accession>A0A316TJL1</accession>
<dbReference type="Proteomes" id="UP000245507">
    <property type="component" value="Unassembled WGS sequence"/>
</dbReference>
<dbReference type="PANTHER" id="PTHR37313:SF1">
    <property type="entry name" value="UPF0749 PROTEIN RV1823"/>
    <property type="match status" value="1"/>
</dbReference>
<keyword evidence="4" id="KW-1185">Reference proteome</keyword>
<reference evidence="3 4" key="1">
    <citation type="submission" date="2018-05" db="EMBL/GenBank/DDBJ databases">
        <title>Nocardioides silvaticus genome.</title>
        <authorList>
            <person name="Li C."/>
            <person name="Wang G."/>
        </authorList>
    </citation>
    <scope>NUCLEOTIDE SEQUENCE [LARGE SCALE GENOMIC DNA]</scope>
    <source>
        <strain evidence="3 4">CCTCC AB 2018079</strain>
    </source>
</reference>
<dbReference type="InterPro" id="IPR010273">
    <property type="entry name" value="DUF881"/>
</dbReference>
<comment type="similarity">
    <text evidence="1">Belongs to the UPF0749 family.</text>
</comment>